<evidence type="ECO:0000313" key="4">
    <source>
        <dbReference type="EMBL" id="KAL3655056.1"/>
    </source>
</evidence>
<feature type="region of interest" description="Disordered" evidence="1">
    <location>
        <begin position="365"/>
        <end position="428"/>
    </location>
</feature>
<dbReference type="Pfam" id="PF14111">
    <property type="entry name" value="DUF4283"/>
    <property type="match status" value="1"/>
</dbReference>
<feature type="compositionally biased region" description="Polar residues" evidence="1">
    <location>
        <begin position="301"/>
        <end position="323"/>
    </location>
</feature>
<dbReference type="InterPro" id="IPR040256">
    <property type="entry name" value="At4g02000-like"/>
</dbReference>
<dbReference type="InterPro" id="IPR036691">
    <property type="entry name" value="Endo/exonu/phosph_ase_sf"/>
</dbReference>
<feature type="region of interest" description="Disordered" evidence="1">
    <location>
        <begin position="255"/>
        <end position="340"/>
    </location>
</feature>
<organism evidence="4 5">
    <name type="scientific">Castilleja foliolosa</name>
    <dbReference type="NCBI Taxonomy" id="1961234"/>
    <lineage>
        <taxon>Eukaryota</taxon>
        <taxon>Viridiplantae</taxon>
        <taxon>Streptophyta</taxon>
        <taxon>Embryophyta</taxon>
        <taxon>Tracheophyta</taxon>
        <taxon>Spermatophyta</taxon>
        <taxon>Magnoliopsida</taxon>
        <taxon>eudicotyledons</taxon>
        <taxon>Gunneridae</taxon>
        <taxon>Pentapetalae</taxon>
        <taxon>asterids</taxon>
        <taxon>lamiids</taxon>
        <taxon>Lamiales</taxon>
        <taxon>Orobanchaceae</taxon>
        <taxon>Pedicularideae</taxon>
        <taxon>Castillejinae</taxon>
        <taxon>Castilleja</taxon>
    </lineage>
</organism>
<evidence type="ECO:0008006" key="6">
    <source>
        <dbReference type="Google" id="ProtNLM"/>
    </source>
</evidence>
<name>A0ABD3ELD7_9LAMI</name>
<dbReference type="PANTHER" id="PTHR31286">
    <property type="entry name" value="GLYCINE-RICH CELL WALL STRUCTURAL PROTEIN 1.8-LIKE"/>
    <property type="match status" value="1"/>
</dbReference>
<evidence type="ECO:0000259" key="2">
    <source>
        <dbReference type="Pfam" id="PF14111"/>
    </source>
</evidence>
<dbReference type="EMBL" id="JAVIJP010000002">
    <property type="protein sequence ID" value="KAL3655056.1"/>
    <property type="molecule type" value="Genomic_DNA"/>
</dbReference>
<sequence length="641" mass="71849">MNPTSEINDLTDNLSIQCPTSEPKTINILPTQPGNEISLIAKILSQKAINMNAFKASIIKAWNPLKKISTNLLDTNTMVFIFEDEKDMLKVCNSSWTFRDHQIIIAKWNPEKALKDIDLTCTNFWVQVYGIPAQYMNEDTAKGIGNDLGTFIKADLSAGHKWKRSLRFQILLNTTKPLTSCILLAVGYEERYRIEIRYERLTEFCYNCGIMGHKIGGCAEKRDQEGNFPINDKFGPWLRVENTLIKNPKLHHSIHNTDYLSPEKKAQNSDEKRPEPVSLSTPTIPSPEASIARDFEAVATTHPSPQKSPFQKSLQPLSISDTSDGIAPSPKTQTADGDFSEKVNIRASDSKVDICMGDMGLSISNSVSPTETIGPLEPITEKSPPPTYYNSDATSDQLKHKRKATSHISGNQFKPTPTEPFLSNDNQSQTLTPKFVHNLFSNKKPKFLPWNSPGTYSQTKNNHEDIENPIQINDPTQNPILDHDRKIPFFVDRNETGKSIAKRNKNKEETTEISIDGIGLAKPRAIHALRFHLKEAKPDVIFICEVKTSFSSVIAKALSSQKLNNHSFYPPDGNAGGIILAWGENTNLSTNGLQQNFIHTTITNTLSLNSWNFTAIYAPCHHTKKQIFWDSINNLNTMPCK</sequence>
<comment type="caution">
    <text evidence="4">The sequence shown here is derived from an EMBL/GenBank/DDBJ whole genome shotgun (WGS) entry which is preliminary data.</text>
</comment>
<feature type="domain" description="DUF4283" evidence="2">
    <location>
        <begin position="38"/>
        <end position="112"/>
    </location>
</feature>
<reference evidence="5" key="1">
    <citation type="journal article" date="2024" name="IScience">
        <title>Strigolactones Initiate the Formation of Haustorium-like Structures in Castilleja.</title>
        <authorList>
            <person name="Buerger M."/>
            <person name="Peterson D."/>
            <person name="Chory J."/>
        </authorList>
    </citation>
    <scope>NUCLEOTIDE SEQUENCE [LARGE SCALE GENOMIC DNA]</scope>
</reference>
<dbReference type="Pfam" id="PF14392">
    <property type="entry name" value="zf-CCHC_4"/>
    <property type="match status" value="1"/>
</dbReference>
<evidence type="ECO:0000256" key="1">
    <source>
        <dbReference type="SAM" id="MobiDB-lite"/>
    </source>
</evidence>
<protein>
    <recommendedName>
        <fullName evidence="6">CCHC-type domain-containing protein</fullName>
    </recommendedName>
</protein>
<dbReference type="InterPro" id="IPR025836">
    <property type="entry name" value="Zn_knuckle_CX2CX4HX4C"/>
</dbReference>
<feature type="compositionally biased region" description="Basic and acidic residues" evidence="1">
    <location>
        <begin position="261"/>
        <end position="275"/>
    </location>
</feature>
<dbReference type="Proteomes" id="UP001632038">
    <property type="component" value="Unassembled WGS sequence"/>
</dbReference>
<feature type="domain" description="Zinc knuckle CX2CX4HX4C" evidence="3">
    <location>
        <begin position="174"/>
        <end position="218"/>
    </location>
</feature>
<dbReference type="InterPro" id="IPR025558">
    <property type="entry name" value="DUF4283"/>
</dbReference>
<evidence type="ECO:0000259" key="3">
    <source>
        <dbReference type="Pfam" id="PF14392"/>
    </source>
</evidence>
<dbReference type="Gene3D" id="3.60.10.10">
    <property type="entry name" value="Endonuclease/exonuclease/phosphatase"/>
    <property type="match status" value="1"/>
</dbReference>
<gene>
    <name evidence="4" type="ORF">CASFOL_000842</name>
</gene>
<dbReference type="SUPFAM" id="SSF56219">
    <property type="entry name" value="DNase I-like"/>
    <property type="match status" value="1"/>
</dbReference>
<proteinExistence type="predicted"/>
<dbReference type="AlphaFoldDB" id="A0ABD3ELD7"/>
<feature type="compositionally biased region" description="Polar residues" evidence="1">
    <location>
        <begin position="406"/>
        <end position="428"/>
    </location>
</feature>
<dbReference type="PANTHER" id="PTHR31286:SF178">
    <property type="entry name" value="DUF4283 DOMAIN-CONTAINING PROTEIN"/>
    <property type="match status" value="1"/>
</dbReference>
<accession>A0ABD3ELD7</accession>
<keyword evidence="5" id="KW-1185">Reference proteome</keyword>
<evidence type="ECO:0000313" key="5">
    <source>
        <dbReference type="Proteomes" id="UP001632038"/>
    </source>
</evidence>